<evidence type="ECO:0000256" key="1">
    <source>
        <dbReference type="SAM" id="Phobius"/>
    </source>
</evidence>
<organism evidence="2 3">
    <name type="scientific">Flavobacterium akiainvivens</name>
    <dbReference type="NCBI Taxonomy" id="1202724"/>
    <lineage>
        <taxon>Bacteria</taxon>
        <taxon>Pseudomonadati</taxon>
        <taxon>Bacteroidota</taxon>
        <taxon>Flavobacteriia</taxon>
        <taxon>Flavobacteriales</taxon>
        <taxon>Flavobacteriaceae</taxon>
        <taxon>Flavobacterium</taxon>
    </lineage>
</organism>
<protein>
    <submittedName>
        <fullName evidence="2">Uncharacterized protein</fullName>
    </submittedName>
</protein>
<keyword evidence="1" id="KW-1133">Transmembrane helix</keyword>
<feature type="transmembrane region" description="Helical" evidence="1">
    <location>
        <begin position="140"/>
        <end position="164"/>
    </location>
</feature>
<keyword evidence="3" id="KW-1185">Reference proteome</keyword>
<proteinExistence type="predicted"/>
<evidence type="ECO:0000313" key="2">
    <source>
        <dbReference type="EMBL" id="KOS06809.1"/>
    </source>
</evidence>
<name>A0A0M9VIW2_9FLAO</name>
<dbReference type="Proteomes" id="UP000037755">
    <property type="component" value="Unassembled WGS sequence"/>
</dbReference>
<comment type="caution">
    <text evidence="2">The sequence shown here is derived from an EMBL/GenBank/DDBJ whole genome shotgun (WGS) entry which is preliminary data.</text>
</comment>
<keyword evidence="1" id="KW-0472">Membrane</keyword>
<dbReference type="AlphaFoldDB" id="A0A0M9VIW2"/>
<dbReference type="STRING" id="1202724.AM493_12825"/>
<dbReference type="RefSeq" id="WP_054408430.1">
    <property type="nucleotide sequence ID" value="NZ_FOYA01000021.1"/>
</dbReference>
<gene>
    <name evidence="2" type="ORF">AM493_12825</name>
</gene>
<dbReference type="EMBL" id="LIYD01000005">
    <property type="protein sequence ID" value="KOS06809.1"/>
    <property type="molecule type" value="Genomic_DNA"/>
</dbReference>
<dbReference type="PATRIC" id="fig|1202724.3.peg.2657"/>
<reference evidence="2 3" key="1">
    <citation type="submission" date="2015-08" db="EMBL/GenBank/DDBJ databases">
        <title>Whole genome sequence of Flavobacterium akiainvivens IK-1T, from decaying Wikstroemia oahuensis, an endemic Hawaiian shrub.</title>
        <authorList>
            <person name="Wan X."/>
            <person name="Hou S."/>
            <person name="Saito J."/>
            <person name="Donachie S."/>
        </authorList>
    </citation>
    <scope>NUCLEOTIDE SEQUENCE [LARGE SCALE GENOMIC DNA]</scope>
    <source>
        <strain evidence="2 3">IK-1</strain>
    </source>
</reference>
<keyword evidence="1" id="KW-0812">Transmembrane</keyword>
<accession>A0A0M9VIW2</accession>
<evidence type="ECO:0000313" key="3">
    <source>
        <dbReference type="Proteomes" id="UP000037755"/>
    </source>
</evidence>
<sequence>MKKLSTILLLTGLLAGAIICFLNYRAASKYEASIIPLTQNETYIKAGEYTVFTTAAPHLAKGFELKDKNGNTAYTVAPPQQPHILYSTTTITTNSTVYNSFGDLEIKKAGLYTTTPIGKKAPYYLQDVSIQQKWLSTASVYAIIWSVSILIFSVGVILQIIIFIRKKTTLQHPTS</sequence>